<dbReference type="EMBL" id="JAINUL010000001">
    <property type="protein sequence ID" value="MCC0095444.1"/>
    <property type="molecule type" value="Genomic_DNA"/>
</dbReference>
<dbReference type="SUPFAM" id="SSF52777">
    <property type="entry name" value="CoA-dependent acyltransferases"/>
    <property type="match status" value="6"/>
</dbReference>
<dbReference type="InterPro" id="IPR029058">
    <property type="entry name" value="AB_hydrolase_fold"/>
</dbReference>
<dbReference type="PROSITE" id="PS50075">
    <property type="entry name" value="CARRIER"/>
    <property type="match status" value="3"/>
</dbReference>
<keyword evidence="7" id="KW-1185">Reference proteome</keyword>
<feature type="region of interest" description="Disordered" evidence="4">
    <location>
        <begin position="2842"/>
        <end position="2861"/>
    </location>
</feature>
<dbReference type="Gene3D" id="1.10.1200.10">
    <property type="entry name" value="ACP-like"/>
    <property type="match status" value="2"/>
</dbReference>
<dbReference type="InterPro" id="IPR025110">
    <property type="entry name" value="AMP-bd_C"/>
</dbReference>
<dbReference type="Gene3D" id="2.30.38.10">
    <property type="entry name" value="Luciferase, Domain 3"/>
    <property type="match status" value="2"/>
</dbReference>
<dbReference type="Gene3D" id="3.30.300.30">
    <property type="match status" value="2"/>
</dbReference>
<dbReference type="InterPro" id="IPR000873">
    <property type="entry name" value="AMP-dep_synth/lig_dom"/>
</dbReference>
<dbReference type="RefSeq" id="WP_229336082.1">
    <property type="nucleotide sequence ID" value="NZ_JAINUL010000001.1"/>
</dbReference>
<gene>
    <name evidence="6" type="ORF">K7B10_11730</name>
</gene>
<dbReference type="SUPFAM" id="SSF47336">
    <property type="entry name" value="ACP-like"/>
    <property type="match status" value="3"/>
</dbReference>
<dbReference type="PANTHER" id="PTHR45527:SF1">
    <property type="entry name" value="FATTY ACID SYNTHASE"/>
    <property type="match status" value="1"/>
</dbReference>
<dbReference type="Pfam" id="PF00501">
    <property type="entry name" value="AMP-binding"/>
    <property type="match status" value="4"/>
</dbReference>
<feature type="compositionally biased region" description="Low complexity" evidence="4">
    <location>
        <begin position="2621"/>
        <end position="2635"/>
    </location>
</feature>
<dbReference type="Gene3D" id="3.40.50.980">
    <property type="match status" value="4"/>
</dbReference>
<feature type="domain" description="Carrier" evidence="5">
    <location>
        <begin position="799"/>
        <end position="874"/>
    </location>
</feature>
<dbReference type="InterPro" id="IPR020845">
    <property type="entry name" value="AMP-binding_CS"/>
</dbReference>
<dbReference type="PROSITE" id="PS00012">
    <property type="entry name" value="PHOSPHOPANTETHEINE"/>
    <property type="match status" value="1"/>
</dbReference>
<dbReference type="Pfam" id="PF00975">
    <property type="entry name" value="Thioesterase"/>
    <property type="match status" value="1"/>
</dbReference>
<sequence length="3200" mass="341213">MKQSGLKDVLPLSPMQEGFLFHALYDDQAADLYLVQFAFELHGPLDASALRTSAEALLRRHPNLSAGFRITGRGQAVQVIPRHCELPWAEVDLRDTPAEARQEALAAVRASDRTRRFDLARPPLMRCTLVRLDEEKYSLVLSVHHILIDGWSVPLLMADLLALYGSGGDERALRPAAPYRDFVSWLATRDRESAEAAWREAFDGLTGPTLVAPQARDAVPVTAERVTLEVPAGLASALTALARQNDLTLNTVFQGAWGVLIGRMTGREDVVFGATVSGRPPEVPDVESMIGLFVNTLPVRVGFSAHESVLTTLSRLQNRQTALMDHQHVGLADIQQFAGHGELFDTLVAFESYPSDPDALQADPGGVRIAGVETHDGTHYPLTLLVVPAESLLIRLDFQPHLIDRDTAEQLAHRLLAMLESIARDPHQAIGRTGLPAPRKAGRAAPAPDEDTARPTEPLTLAAMFETQAALTSEAVALALGDARIDFDELNVRANRLARLLVARGAGPEDVVALALPKTADTVVGLLAVLKAGAACLPLAADTPRDLIARILAETRPVCALVDSATGFALPAELPTVVLDSPESAAALRTGPETDLSDAVRRRPLLHSNTACVLPSADGSCVLLPHANVVDLVQDAPRRSSVSVPDLFTSAVSPLALLPALMSGGTIEALPDLPAPRSEGLPEATGAAATAPRVPNIRAHVLDHALRPVLPGGVGEVYLSGTRLARGYAHRADLTAERFVSDPFGAPGGRMYRTGELARRTPSGALEPVRRADGSAAGPATDTTVPASPAPSVPREGRAPRTPQEEVLCGLFAEVLGLPRVGVDEDFFDLGGHSLLATRLTSRIRSTLGVDLNVRALFDAPTVTALAKVLESGRSAADPLTAAPRPERVPLSFAQRRLWFLNHFDGANPALNISPALRVSGDLDLRALEQALLDVMERHESLRTVFPETAEGPHQVVLGREALPARLRVVDVREAELPRALAEAARHTFDLAAEPPVRPSLFRTGPREHVLLFLLHHIAGDGWSLAPLAHDLAEAYAARCDGRAPSWSPLPVQYADYALWQHRTLGDEADPDSPLARQLAFWTEALDGLPENLALPADRPRPAVASFRADAVPFRIDAGLHQKLWDLSRSNRASLFMVVQAGLAALLTRLGAGTDIPVGSPVAGRTDDALDDLVGLFVNTLVLRTDTSGDPGFRELIKRVRAADLAAYAHQDLPFERLVEALNPARTSSYQPLVQVMLAFQNNTRPVFRLPGADARLEPVDLGLSQFELSVHLSENRSEEGKAAGIEGWIQYGTDLFDQETARRIGERFVRLLTAVTDEPDLPLSQIEVVAPAERLQILGEWNETGEQAPATPLHTIFERHAAATPAATALVCGEDAYSYAELNAAANRMAHLLLARGVGPERIVALALPRSAELIVAVLAVLKTGASYLPVDPDYPDDRIAFMLSDAAPAYAVADTGAGPVPPAVLGFPDLLDLAECREALAAYPGQDPAVETGPATPAYVIYTSGSTGRPKGVLVTHSGIAAFAAAEVDRFRVGPASRVLQLASPSFDASVLEICMAFAAGATLVVAPHGPLAGRELAELLAAQAVSHAFISPAALASMPEHELPSLATLVVGGDACSPALVARWSPGRRMINAYGPTESTVAATMSEPLDGAGAPPIGRPVPGSRVYVLDAALQPVPAHVVGELYIAGAGLARGYLHRPALTAERFVADPFGPAGSRMYRTGDMARWTADGQLEFAGRADHQLKLRGFRIEPGEIEAVLEEDPRVGQAVVVLREDQPGDQRLVAYVARRRASQDLDPAQLRALAAAGLPGHMVPAAFVVLDELPSTASGKLDRKALPAPAPQERPAGRQARTPREEVLCALFAEVLGREDVGIDEDFFLLGGHSLLATRLMARIRAAFGVDLAIRLLFDAPTVAGLAARLDGADEAPPALRPVRRPETVPLSFAQRRMWLLHRIEGPSPTYNIPLVLRLTGELDREALAAALRDVTERHESLRTVFPEVDGVPRQQVLDTSEAWGGLHTAHTTADALPGLLAQAVSHSFDLASRPPVRTSLFALAPDDHVLTILIHHIAGDGSSLAPLARDLAEAYRARTAGEAPHRDALPVQYADYTLWQDEFLGDESDPSSRAARQLAYWKDALAGAPETLRLPAARPRPPVASYRGDMLDLRLSPELHAGLVRLARETGTSLFMVLQAGLAALLTRMGAGTDIPIGTPVAGRTDEALHDLVGFFANTLVLRTDTSGDPAFLELLDRVRDTDLAAHAHQDVPFERLVESLNPTRSQAHQPLFQVLLVLQNMATPDFALDGLSMAVEPMGTHTAKFDLSFFFREQLAADGTLEGVAGFVEFATDLFDREDVAALAARLERLLEAAVTDPALAIGRYEVLVPGEREELLAAGTAAQTPAPAEGLAALFERQVSLTPSAVAVEADGESLTYTELNARANRLAHRLVAAGVSAESRVALRLERPLDLMAAAVAVAKSGGAYVTLEGAAPTARWQAVLTAADARVVIVDRAADGTGGTAGALELPIDDGADGGRTDDLGLAVEPDRLARVHYVSGTTGPLGVALTHRDMADQVTGGIPAADAARTVLLPEQLPGGPSAAWWRPLLSGGRLTVAPAGDTAVAPGAHGHGQAEAAGPFAQHLPQDGPVGDGPVGDGPLSDSAVPTGRPRPGRRVYVLDARLRPVPRGVPGELYAAGHGLARGYHDLPGETAERFVADPFGPPGARMLRTGDLVRWGAGNALEFLGRTDDRTRVRGLRVEPAEVEAVLGGHPGVAAAAVAVRADAAGVHRLVGYLVPAGGADAVHGRDGLAGSVREAARGLLPEHLVPEVLTVVDRLPLDAEGALDRAALPAPDSGSGRGDGTPRTAREQILCELFAEVLGVDRVGLEDDFFELGGHSFAATRLMSKVRVALGVDTSLRHLFENPTVAALAERLDEVAHHDAFDVVLPLRESGELPPLFCMHPAGGLSWCYSGLVPHVGKDRPIYGLQSPRLAGGGELPVDIVESAAEYVDRIRKVQPSGPYHLLGWSFGGHLAYAMATELQRQGEEVALLALMDAFPVQDEAMFQVPEDEVLPALFQVVLREVDQTKGELLQGHLLMETIRREGGVLGELQESHLEAVKEICLNSMKQLRIFEPDRFRGDLLFFTALQGRTEASFGHDAWSPHVDGRIENHDLDCDHGGMTQPRMIARIGKIVAAKMRGETN</sequence>
<dbReference type="Pfam" id="PF13193">
    <property type="entry name" value="AMP-binding_C"/>
    <property type="match status" value="2"/>
</dbReference>
<reference evidence="6 7" key="1">
    <citation type="submission" date="2021-08" db="EMBL/GenBank/DDBJ databases">
        <title>Genomic Architecture of Streptomyces flavotricini NGL1 and Streptomyces erythrochromogenes HMS4 With Differential Plant Beneficial attributes and laccase production capabilities.</title>
        <authorList>
            <person name="Salwan R."/>
            <person name="Kaur R."/>
            <person name="Sharma V."/>
        </authorList>
    </citation>
    <scope>NUCLEOTIDE SEQUENCE [LARGE SCALE GENOMIC DNA]</scope>
    <source>
        <strain evidence="6 7">NGL1</strain>
    </source>
</reference>
<evidence type="ECO:0000256" key="1">
    <source>
        <dbReference type="ARBA" id="ARBA00001957"/>
    </source>
</evidence>
<dbReference type="PANTHER" id="PTHR45527">
    <property type="entry name" value="NONRIBOSOMAL PEPTIDE SYNTHETASE"/>
    <property type="match status" value="1"/>
</dbReference>
<protein>
    <submittedName>
        <fullName evidence="6">Amino acid adenylation domain-containing protein</fullName>
    </submittedName>
</protein>
<dbReference type="InterPro" id="IPR009081">
    <property type="entry name" value="PP-bd_ACP"/>
</dbReference>
<dbReference type="Pfam" id="PF00668">
    <property type="entry name" value="Condensation"/>
    <property type="match status" value="3"/>
</dbReference>
<dbReference type="SMART" id="SM00823">
    <property type="entry name" value="PKS_PP"/>
    <property type="match status" value="3"/>
</dbReference>
<keyword evidence="2" id="KW-0596">Phosphopantetheine</keyword>
<comment type="caution">
    <text evidence="6">The sequence shown here is derived from an EMBL/GenBank/DDBJ whole genome shotgun (WGS) entry which is preliminary data.</text>
</comment>
<dbReference type="InterPro" id="IPR042099">
    <property type="entry name" value="ANL_N_sf"/>
</dbReference>
<dbReference type="Gene3D" id="3.40.50.1820">
    <property type="entry name" value="alpha/beta hydrolase"/>
    <property type="match status" value="1"/>
</dbReference>
<evidence type="ECO:0000313" key="7">
    <source>
        <dbReference type="Proteomes" id="UP001520654"/>
    </source>
</evidence>
<evidence type="ECO:0000313" key="6">
    <source>
        <dbReference type="EMBL" id="MCC0095444.1"/>
    </source>
</evidence>
<keyword evidence="3" id="KW-0597">Phosphoprotein</keyword>
<feature type="region of interest" description="Disordered" evidence="4">
    <location>
        <begin position="2617"/>
        <end position="2669"/>
    </location>
</feature>
<accession>A0ABS8E593</accession>
<feature type="region of interest" description="Disordered" evidence="4">
    <location>
        <begin position="429"/>
        <end position="454"/>
    </location>
</feature>
<evidence type="ECO:0000256" key="3">
    <source>
        <dbReference type="ARBA" id="ARBA00022553"/>
    </source>
</evidence>
<organism evidence="6 7">
    <name type="scientific">Streptomyces flavotricini</name>
    <dbReference type="NCBI Taxonomy" id="66888"/>
    <lineage>
        <taxon>Bacteria</taxon>
        <taxon>Bacillati</taxon>
        <taxon>Actinomycetota</taxon>
        <taxon>Actinomycetes</taxon>
        <taxon>Kitasatosporales</taxon>
        <taxon>Streptomycetaceae</taxon>
        <taxon>Streptomyces</taxon>
    </lineage>
</organism>
<dbReference type="InterPro" id="IPR001031">
    <property type="entry name" value="Thioesterase"/>
</dbReference>
<feature type="region of interest" description="Disordered" evidence="4">
    <location>
        <begin position="761"/>
        <end position="802"/>
    </location>
</feature>
<dbReference type="Proteomes" id="UP001520654">
    <property type="component" value="Unassembled WGS sequence"/>
</dbReference>
<dbReference type="Pfam" id="PF00550">
    <property type="entry name" value="PP-binding"/>
    <property type="match status" value="3"/>
</dbReference>
<evidence type="ECO:0000259" key="5">
    <source>
        <dbReference type="PROSITE" id="PS50075"/>
    </source>
</evidence>
<proteinExistence type="predicted"/>
<dbReference type="Gene3D" id="3.30.559.10">
    <property type="entry name" value="Chloramphenicol acetyltransferase-like domain"/>
    <property type="match status" value="3"/>
</dbReference>
<dbReference type="Gene3D" id="3.30.559.30">
    <property type="entry name" value="Nonribosomal peptide synthetase, condensation domain"/>
    <property type="match status" value="3"/>
</dbReference>
<dbReference type="NCBIfam" id="TIGR01733">
    <property type="entry name" value="AA-adenyl-dom"/>
    <property type="match status" value="1"/>
</dbReference>
<dbReference type="InterPro" id="IPR001242">
    <property type="entry name" value="Condensation_dom"/>
</dbReference>
<dbReference type="InterPro" id="IPR006162">
    <property type="entry name" value="Ppantetheine_attach_site"/>
</dbReference>
<dbReference type="InterPro" id="IPR045851">
    <property type="entry name" value="AMP-bd_C_sf"/>
</dbReference>
<feature type="domain" description="Carrier" evidence="5">
    <location>
        <begin position="1852"/>
        <end position="1927"/>
    </location>
</feature>
<comment type="cofactor">
    <cofactor evidence="1">
        <name>pantetheine 4'-phosphate</name>
        <dbReference type="ChEBI" id="CHEBI:47942"/>
    </cofactor>
</comment>
<feature type="compositionally biased region" description="Low complexity" evidence="4">
    <location>
        <begin position="436"/>
        <end position="447"/>
    </location>
</feature>
<dbReference type="CDD" id="cd19540">
    <property type="entry name" value="LCL_NRPS-like"/>
    <property type="match status" value="2"/>
</dbReference>
<feature type="region of interest" description="Disordered" evidence="4">
    <location>
        <begin position="1833"/>
        <end position="1853"/>
    </location>
</feature>
<dbReference type="InterPro" id="IPR020806">
    <property type="entry name" value="PKS_PP-bd"/>
</dbReference>
<name>A0ABS8E593_9ACTN</name>
<dbReference type="Gene3D" id="3.40.50.12780">
    <property type="entry name" value="N-terminal domain of ligase-like"/>
    <property type="match status" value="2"/>
</dbReference>
<feature type="domain" description="Carrier" evidence="5">
    <location>
        <begin position="2860"/>
        <end position="2935"/>
    </location>
</feature>
<dbReference type="SUPFAM" id="SSF56801">
    <property type="entry name" value="Acetyl-CoA synthetase-like"/>
    <property type="match status" value="3"/>
</dbReference>
<dbReference type="InterPro" id="IPR036736">
    <property type="entry name" value="ACP-like_sf"/>
</dbReference>
<evidence type="ECO:0000256" key="2">
    <source>
        <dbReference type="ARBA" id="ARBA00022450"/>
    </source>
</evidence>
<dbReference type="CDD" id="cd19543">
    <property type="entry name" value="DCL_NRPS"/>
    <property type="match status" value="1"/>
</dbReference>
<dbReference type="CDD" id="cd17652">
    <property type="entry name" value="A_NRPS_CmdD_like"/>
    <property type="match status" value="1"/>
</dbReference>
<evidence type="ECO:0000256" key="4">
    <source>
        <dbReference type="SAM" id="MobiDB-lite"/>
    </source>
</evidence>
<dbReference type="PROSITE" id="PS00455">
    <property type="entry name" value="AMP_BINDING"/>
    <property type="match status" value="1"/>
</dbReference>
<dbReference type="SUPFAM" id="SSF53474">
    <property type="entry name" value="alpha/beta-Hydrolases"/>
    <property type="match status" value="1"/>
</dbReference>
<dbReference type="InterPro" id="IPR010071">
    <property type="entry name" value="AA_adenyl_dom"/>
</dbReference>
<dbReference type="InterPro" id="IPR023213">
    <property type="entry name" value="CAT-like_dom_sf"/>
</dbReference>